<dbReference type="OrthoDB" id="9792470at2"/>
<protein>
    <recommendedName>
        <fullName evidence="3">Protein PsiE</fullName>
    </recommendedName>
</protein>
<evidence type="ECO:0000256" key="6">
    <source>
        <dbReference type="ARBA" id="ARBA00022989"/>
    </source>
</evidence>
<dbReference type="EMBL" id="MTJN01000002">
    <property type="protein sequence ID" value="OOV07850.1"/>
    <property type="molecule type" value="Genomic_DNA"/>
</dbReference>
<dbReference type="Proteomes" id="UP000190750">
    <property type="component" value="Unassembled WGS sequence"/>
</dbReference>
<comment type="similarity">
    <text evidence="2">Belongs to the PsiE family.</text>
</comment>
<dbReference type="InterPro" id="IPR020948">
    <property type="entry name" value="P_starv_induced_PsiE-like"/>
</dbReference>
<comment type="caution">
    <text evidence="9">The sequence shown here is derived from an EMBL/GenBank/DDBJ whole genome shotgun (WGS) entry which is preliminary data.</text>
</comment>
<evidence type="ECO:0000256" key="4">
    <source>
        <dbReference type="ARBA" id="ARBA00022475"/>
    </source>
</evidence>
<name>A0A1T1AUR7_RHOFE</name>
<reference evidence="9 10" key="1">
    <citation type="submission" date="2017-01" db="EMBL/GenBank/DDBJ databases">
        <title>Genome sequencing of Rhodoferax fermentans JCM 7819.</title>
        <authorList>
            <person name="Kim Y.J."/>
            <person name="Farh M.E.-A."/>
            <person name="Yang D.-C."/>
        </authorList>
    </citation>
    <scope>NUCLEOTIDE SEQUENCE [LARGE SCALE GENOMIC DNA]</scope>
    <source>
        <strain evidence="9 10">JCM 7819</strain>
    </source>
</reference>
<evidence type="ECO:0000256" key="3">
    <source>
        <dbReference type="ARBA" id="ARBA00021903"/>
    </source>
</evidence>
<keyword evidence="6 8" id="KW-1133">Transmembrane helix</keyword>
<proteinExistence type="inferred from homology"/>
<gene>
    <name evidence="9" type="ORF">RF819_14985</name>
</gene>
<sequence length="119" mass="13442">MSIKRLIDAVEKIFLALIACFTVVAMGQEIWVLIENRRVALQDLLLMFIYAEVLGMLGAFYVRQRNLIILPLFIAMTALSRLIVLQGKDSDPIVLLYEAGAILLIAVACWITSRMRSEE</sequence>
<evidence type="ECO:0000256" key="7">
    <source>
        <dbReference type="ARBA" id="ARBA00023136"/>
    </source>
</evidence>
<organism evidence="9 10">
    <name type="scientific">Rhodoferax fermentans</name>
    <dbReference type="NCBI Taxonomy" id="28066"/>
    <lineage>
        <taxon>Bacteria</taxon>
        <taxon>Pseudomonadati</taxon>
        <taxon>Pseudomonadota</taxon>
        <taxon>Betaproteobacteria</taxon>
        <taxon>Burkholderiales</taxon>
        <taxon>Comamonadaceae</taxon>
        <taxon>Rhodoferax</taxon>
    </lineage>
</organism>
<dbReference type="PANTHER" id="PTHR37819:SF1">
    <property type="entry name" value="PROTEIN PSIE"/>
    <property type="match status" value="1"/>
</dbReference>
<comment type="subcellular location">
    <subcellularLocation>
        <location evidence="1">Cell inner membrane</location>
        <topology evidence="1">Multi-pass membrane protein</topology>
    </subcellularLocation>
</comment>
<evidence type="ECO:0000256" key="8">
    <source>
        <dbReference type="SAM" id="Phobius"/>
    </source>
</evidence>
<keyword evidence="5 8" id="KW-0812">Transmembrane</keyword>
<dbReference type="GO" id="GO:0005886">
    <property type="term" value="C:plasma membrane"/>
    <property type="evidence" value="ECO:0007669"/>
    <property type="project" value="UniProtKB-SubCell"/>
</dbReference>
<dbReference type="Pfam" id="PF06146">
    <property type="entry name" value="PsiE"/>
    <property type="match status" value="1"/>
</dbReference>
<dbReference type="AlphaFoldDB" id="A0A1T1AUR7"/>
<feature type="transmembrane region" description="Helical" evidence="8">
    <location>
        <begin position="93"/>
        <end position="113"/>
    </location>
</feature>
<evidence type="ECO:0000313" key="10">
    <source>
        <dbReference type="Proteomes" id="UP000190750"/>
    </source>
</evidence>
<accession>A0A1T1AUR7</accession>
<evidence type="ECO:0000256" key="5">
    <source>
        <dbReference type="ARBA" id="ARBA00022692"/>
    </source>
</evidence>
<feature type="transmembrane region" description="Helical" evidence="8">
    <location>
        <begin position="67"/>
        <end position="87"/>
    </location>
</feature>
<feature type="transmembrane region" description="Helical" evidence="8">
    <location>
        <begin position="12"/>
        <end position="34"/>
    </location>
</feature>
<dbReference type="GO" id="GO:0016036">
    <property type="term" value="P:cellular response to phosphate starvation"/>
    <property type="evidence" value="ECO:0007669"/>
    <property type="project" value="InterPro"/>
</dbReference>
<evidence type="ECO:0000256" key="2">
    <source>
        <dbReference type="ARBA" id="ARBA00005632"/>
    </source>
</evidence>
<feature type="transmembrane region" description="Helical" evidence="8">
    <location>
        <begin position="40"/>
        <end position="60"/>
    </location>
</feature>
<dbReference type="PANTHER" id="PTHR37819">
    <property type="entry name" value="PROTEIN PSIE"/>
    <property type="match status" value="1"/>
</dbReference>
<dbReference type="STRING" id="28066.RF819_14985"/>
<evidence type="ECO:0000313" key="9">
    <source>
        <dbReference type="EMBL" id="OOV07850.1"/>
    </source>
</evidence>
<keyword evidence="10" id="KW-1185">Reference proteome</keyword>
<dbReference type="InterPro" id="IPR009315">
    <property type="entry name" value="P_starv_induced_PsiE"/>
</dbReference>
<keyword evidence="7 8" id="KW-0472">Membrane</keyword>
<evidence type="ECO:0000256" key="1">
    <source>
        <dbReference type="ARBA" id="ARBA00004429"/>
    </source>
</evidence>
<dbReference type="RefSeq" id="WP_078365710.1">
    <property type="nucleotide sequence ID" value="NZ_MTJN01000002.1"/>
</dbReference>
<keyword evidence="4" id="KW-1003">Cell membrane</keyword>